<protein>
    <submittedName>
        <fullName evidence="4">Response regulator</fullName>
    </submittedName>
</protein>
<feature type="modified residue" description="4-aspartylphosphate" evidence="2">
    <location>
        <position position="57"/>
    </location>
</feature>
<feature type="domain" description="Response regulatory" evidence="3">
    <location>
        <begin position="6"/>
        <end position="124"/>
    </location>
</feature>
<dbReference type="EMBL" id="JAEMHK010000001">
    <property type="protein sequence ID" value="MBJ6798784.1"/>
    <property type="molecule type" value="Genomic_DNA"/>
</dbReference>
<evidence type="ECO:0000256" key="1">
    <source>
        <dbReference type="ARBA" id="ARBA00022553"/>
    </source>
</evidence>
<accession>A0ABS0YLF8</accession>
<proteinExistence type="predicted"/>
<organism evidence="4 5">
    <name type="scientific">Geomonas propionica</name>
    <dbReference type="NCBI Taxonomy" id="2798582"/>
    <lineage>
        <taxon>Bacteria</taxon>
        <taxon>Pseudomonadati</taxon>
        <taxon>Thermodesulfobacteriota</taxon>
        <taxon>Desulfuromonadia</taxon>
        <taxon>Geobacterales</taxon>
        <taxon>Geobacteraceae</taxon>
        <taxon>Geomonas</taxon>
    </lineage>
</organism>
<dbReference type="RefSeq" id="WP_199393311.1">
    <property type="nucleotide sequence ID" value="NZ_JAEMHK010000001.1"/>
</dbReference>
<comment type="caution">
    <text evidence="4">The sequence shown here is derived from an EMBL/GenBank/DDBJ whole genome shotgun (WGS) entry which is preliminary data.</text>
</comment>
<evidence type="ECO:0000313" key="4">
    <source>
        <dbReference type="EMBL" id="MBJ6798784.1"/>
    </source>
</evidence>
<keyword evidence="5" id="KW-1185">Reference proteome</keyword>
<reference evidence="4 5" key="1">
    <citation type="submission" date="2020-12" db="EMBL/GenBank/DDBJ databases">
        <title>Geomonas sp. Red259, isolated from paddy soil.</title>
        <authorList>
            <person name="Xu Z."/>
            <person name="Zhang Z."/>
            <person name="Masuda Y."/>
            <person name="Itoh H."/>
            <person name="Senoo K."/>
        </authorList>
    </citation>
    <scope>NUCLEOTIDE SEQUENCE [LARGE SCALE GENOMIC DNA]</scope>
    <source>
        <strain evidence="4 5">Red259</strain>
    </source>
</reference>
<dbReference type="Gene3D" id="3.40.50.2300">
    <property type="match status" value="1"/>
</dbReference>
<dbReference type="InterPro" id="IPR001789">
    <property type="entry name" value="Sig_transdc_resp-reg_receiver"/>
</dbReference>
<evidence type="ECO:0000313" key="5">
    <source>
        <dbReference type="Proteomes" id="UP000641025"/>
    </source>
</evidence>
<dbReference type="PANTHER" id="PTHR44591">
    <property type="entry name" value="STRESS RESPONSE REGULATOR PROTEIN 1"/>
    <property type="match status" value="1"/>
</dbReference>
<dbReference type="InterPro" id="IPR011006">
    <property type="entry name" value="CheY-like_superfamily"/>
</dbReference>
<dbReference type="Pfam" id="PF00072">
    <property type="entry name" value="Response_reg"/>
    <property type="match status" value="1"/>
</dbReference>
<keyword evidence="1 2" id="KW-0597">Phosphoprotein</keyword>
<dbReference type="InterPro" id="IPR050595">
    <property type="entry name" value="Bact_response_regulator"/>
</dbReference>
<name>A0ABS0YLF8_9BACT</name>
<gene>
    <name evidence="4" type="ORF">JFN90_01395</name>
</gene>
<dbReference type="SUPFAM" id="SSF52172">
    <property type="entry name" value="CheY-like"/>
    <property type="match status" value="1"/>
</dbReference>
<dbReference type="SMART" id="SM00448">
    <property type="entry name" value="REC"/>
    <property type="match status" value="1"/>
</dbReference>
<dbReference type="PANTHER" id="PTHR44591:SF3">
    <property type="entry name" value="RESPONSE REGULATORY DOMAIN-CONTAINING PROTEIN"/>
    <property type="match status" value="1"/>
</dbReference>
<evidence type="ECO:0000256" key="2">
    <source>
        <dbReference type="PROSITE-ProRule" id="PRU00169"/>
    </source>
</evidence>
<evidence type="ECO:0000259" key="3">
    <source>
        <dbReference type="PROSITE" id="PS50110"/>
    </source>
</evidence>
<sequence>MKNRCKMVIIEDDALSLQILASVLERKFRNVEVFTASNGREGLKIFNEQLPELVLTDIKMPEMDGVQLARIVRESHPETIIIMISADSGDASFSETVNSGLNIDYFVPKPVDYDKLFTAIEEALAKVC</sequence>
<dbReference type="Proteomes" id="UP000641025">
    <property type="component" value="Unassembled WGS sequence"/>
</dbReference>
<dbReference type="PROSITE" id="PS50110">
    <property type="entry name" value="RESPONSE_REGULATORY"/>
    <property type="match status" value="1"/>
</dbReference>